<dbReference type="AlphaFoldDB" id="A0A2D0LHL0"/>
<feature type="region of interest" description="Disordered" evidence="1">
    <location>
        <begin position="1"/>
        <end position="21"/>
    </location>
</feature>
<organism evidence="2 3">
    <name type="scientific">Xenorhabdus kozodoii</name>
    <dbReference type="NCBI Taxonomy" id="351676"/>
    <lineage>
        <taxon>Bacteria</taxon>
        <taxon>Pseudomonadati</taxon>
        <taxon>Pseudomonadota</taxon>
        <taxon>Gammaproteobacteria</taxon>
        <taxon>Enterobacterales</taxon>
        <taxon>Morganellaceae</taxon>
        <taxon>Xenorhabdus</taxon>
    </lineage>
</organism>
<protein>
    <submittedName>
        <fullName evidence="2">Uncharacterized protein</fullName>
    </submittedName>
</protein>
<sequence length="44" mass="4818">MAFALDKNDNNNSSKESKAHADEFGSISKSFRLCSKASIRALVE</sequence>
<reference evidence="2 3" key="1">
    <citation type="journal article" date="2017" name="Nat. Microbiol.">
        <title>Natural product diversity associated with the nematode symbionts Photorhabdus and Xenorhabdus.</title>
        <authorList>
            <person name="Tobias N.J."/>
            <person name="Wolff H."/>
            <person name="Djahanschiri B."/>
            <person name="Grundmann F."/>
            <person name="Kronenwerth M."/>
            <person name="Shi Y.M."/>
            <person name="Simonyi S."/>
            <person name="Grun P."/>
            <person name="Shapiro-Ilan D."/>
            <person name="Pidot S.J."/>
            <person name="Stinear T.P."/>
            <person name="Ebersberger I."/>
            <person name="Bode H.B."/>
        </authorList>
    </citation>
    <scope>NUCLEOTIDE SEQUENCE [LARGE SCALE GENOMIC DNA]</scope>
    <source>
        <strain evidence="2 3">DSM 17907</strain>
    </source>
</reference>
<proteinExistence type="predicted"/>
<name>A0A2D0LHL0_9GAMM</name>
<gene>
    <name evidence="2" type="ORF">Xkoz_00408</name>
</gene>
<dbReference type="Proteomes" id="UP000221101">
    <property type="component" value="Unassembled WGS sequence"/>
</dbReference>
<evidence type="ECO:0000313" key="2">
    <source>
        <dbReference type="EMBL" id="PHM74877.1"/>
    </source>
</evidence>
<comment type="caution">
    <text evidence="2">The sequence shown here is derived from an EMBL/GenBank/DDBJ whole genome shotgun (WGS) entry which is preliminary data.</text>
</comment>
<evidence type="ECO:0000256" key="1">
    <source>
        <dbReference type="SAM" id="MobiDB-lite"/>
    </source>
</evidence>
<dbReference type="EMBL" id="NJCX01000002">
    <property type="protein sequence ID" value="PHM74877.1"/>
    <property type="molecule type" value="Genomic_DNA"/>
</dbReference>
<accession>A0A2D0LHL0</accession>
<keyword evidence="3" id="KW-1185">Reference proteome</keyword>
<evidence type="ECO:0000313" key="3">
    <source>
        <dbReference type="Proteomes" id="UP000221101"/>
    </source>
</evidence>